<comment type="caution">
    <text evidence="2">The sequence shown here is derived from an EMBL/GenBank/DDBJ whole genome shotgun (WGS) entry which is preliminary data.</text>
</comment>
<dbReference type="EMBL" id="JBBXMP010001194">
    <property type="protein sequence ID" value="KAL0056613.1"/>
    <property type="molecule type" value="Genomic_DNA"/>
</dbReference>
<feature type="region of interest" description="Disordered" evidence="1">
    <location>
        <begin position="31"/>
        <end position="58"/>
    </location>
</feature>
<accession>A0ABR2Z750</accession>
<protein>
    <submittedName>
        <fullName evidence="2">Uncharacterized protein</fullName>
    </submittedName>
</protein>
<organism evidence="2 3">
    <name type="scientific">Marasmius tenuissimus</name>
    <dbReference type="NCBI Taxonomy" id="585030"/>
    <lineage>
        <taxon>Eukaryota</taxon>
        <taxon>Fungi</taxon>
        <taxon>Dikarya</taxon>
        <taxon>Basidiomycota</taxon>
        <taxon>Agaricomycotina</taxon>
        <taxon>Agaricomycetes</taxon>
        <taxon>Agaricomycetidae</taxon>
        <taxon>Agaricales</taxon>
        <taxon>Marasmiineae</taxon>
        <taxon>Marasmiaceae</taxon>
        <taxon>Marasmius</taxon>
    </lineage>
</organism>
<evidence type="ECO:0000313" key="2">
    <source>
        <dbReference type="EMBL" id="KAL0056613.1"/>
    </source>
</evidence>
<proteinExistence type="predicted"/>
<dbReference type="Proteomes" id="UP001437256">
    <property type="component" value="Unassembled WGS sequence"/>
</dbReference>
<keyword evidence="3" id="KW-1185">Reference proteome</keyword>
<evidence type="ECO:0000256" key="1">
    <source>
        <dbReference type="SAM" id="MobiDB-lite"/>
    </source>
</evidence>
<evidence type="ECO:0000313" key="3">
    <source>
        <dbReference type="Proteomes" id="UP001437256"/>
    </source>
</evidence>
<reference evidence="2 3" key="1">
    <citation type="submission" date="2024-05" db="EMBL/GenBank/DDBJ databases">
        <title>A draft genome resource for the thread blight pathogen Marasmius tenuissimus strain MS-2.</title>
        <authorList>
            <person name="Yulfo-Soto G.E."/>
            <person name="Baruah I.K."/>
            <person name="Amoako-Attah I."/>
            <person name="Bukari Y."/>
            <person name="Meinhardt L.W."/>
            <person name="Bailey B.A."/>
            <person name="Cohen S.P."/>
        </authorList>
    </citation>
    <scope>NUCLEOTIDE SEQUENCE [LARGE SCALE GENOMIC DNA]</scope>
    <source>
        <strain evidence="2 3">MS-2</strain>
    </source>
</reference>
<gene>
    <name evidence="2" type="ORF">AAF712_016782</name>
</gene>
<name>A0ABR2Z750_9AGAR</name>
<sequence length="176" mass="18857">MERLGMVPSQHLDCLELGQCSDLHQDKLQVLDPKPQGTRPKSKLSSTTMAESPSKKPGLLSRMSFAEDALMQESVTPTISFNRSLNNLMPTSRISVVRKKQGTRDSQVLQTRPVTTPLLSRVSGVAPTGGPGHLHLAHGQSPVKSGMASANNETVGDITTIINEIDTVAGPLPRAL</sequence>